<dbReference type="AlphaFoldDB" id="A0A9N9P202"/>
<evidence type="ECO:0000313" key="2">
    <source>
        <dbReference type="Proteomes" id="UP000789405"/>
    </source>
</evidence>
<protein>
    <submittedName>
        <fullName evidence="1">20122_t:CDS:1</fullName>
    </submittedName>
</protein>
<name>A0A9N9P202_9GLOM</name>
<keyword evidence="2" id="KW-1185">Reference proteome</keyword>
<accession>A0A9N9P202</accession>
<feature type="non-terminal residue" evidence="1">
    <location>
        <position position="1"/>
    </location>
</feature>
<proteinExistence type="predicted"/>
<comment type="caution">
    <text evidence="1">The sequence shown here is derived from an EMBL/GenBank/DDBJ whole genome shotgun (WGS) entry which is preliminary data.</text>
</comment>
<reference evidence="1" key="1">
    <citation type="submission" date="2021-06" db="EMBL/GenBank/DDBJ databases">
        <authorList>
            <person name="Kallberg Y."/>
            <person name="Tangrot J."/>
            <person name="Rosling A."/>
        </authorList>
    </citation>
    <scope>NUCLEOTIDE SEQUENCE</scope>
    <source>
        <strain evidence="1">MA453B</strain>
    </source>
</reference>
<dbReference type="Proteomes" id="UP000789405">
    <property type="component" value="Unassembled WGS sequence"/>
</dbReference>
<gene>
    <name evidence="1" type="ORF">DERYTH_LOCUS19842</name>
</gene>
<dbReference type="EMBL" id="CAJVPY010022386">
    <property type="protein sequence ID" value="CAG8782692.1"/>
    <property type="molecule type" value="Genomic_DNA"/>
</dbReference>
<sequence>RSEIGGWIYKWINIFEESGDITNFVDSVLDHIASVVAKQGPYIFSALLDPRYLSNERSMIRGTELSLV</sequence>
<organism evidence="1 2">
    <name type="scientific">Dentiscutata erythropus</name>
    <dbReference type="NCBI Taxonomy" id="1348616"/>
    <lineage>
        <taxon>Eukaryota</taxon>
        <taxon>Fungi</taxon>
        <taxon>Fungi incertae sedis</taxon>
        <taxon>Mucoromycota</taxon>
        <taxon>Glomeromycotina</taxon>
        <taxon>Glomeromycetes</taxon>
        <taxon>Diversisporales</taxon>
        <taxon>Gigasporaceae</taxon>
        <taxon>Dentiscutata</taxon>
    </lineage>
</organism>
<evidence type="ECO:0000313" key="1">
    <source>
        <dbReference type="EMBL" id="CAG8782692.1"/>
    </source>
</evidence>